<dbReference type="AlphaFoldDB" id="A0A5C6E309"/>
<proteinExistence type="predicted"/>
<evidence type="ECO:0000313" key="3">
    <source>
        <dbReference type="Proteomes" id="UP000315471"/>
    </source>
</evidence>
<feature type="transmembrane region" description="Helical" evidence="1">
    <location>
        <begin position="74"/>
        <end position="93"/>
    </location>
</feature>
<dbReference type="RefSeq" id="WP_146599069.1">
    <property type="nucleotide sequence ID" value="NZ_SJPY01000002.1"/>
</dbReference>
<organism evidence="2 3">
    <name type="scientific">Novipirellula aureliae</name>
    <dbReference type="NCBI Taxonomy" id="2527966"/>
    <lineage>
        <taxon>Bacteria</taxon>
        <taxon>Pseudomonadati</taxon>
        <taxon>Planctomycetota</taxon>
        <taxon>Planctomycetia</taxon>
        <taxon>Pirellulales</taxon>
        <taxon>Pirellulaceae</taxon>
        <taxon>Novipirellula</taxon>
    </lineage>
</organism>
<dbReference type="Proteomes" id="UP000315471">
    <property type="component" value="Unassembled WGS sequence"/>
</dbReference>
<keyword evidence="1" id="KW-0812">Transmembrane</keyword>
<name>A0A5C6E309_9BACT</name>
<reference evidence="2 3" key="1">
    <citation type="submission" date="2019-02" db="EMBL/GenBank/DDBJ databases">
        <title>Deep-cultivation of Planctomycetes and their phenomic and genomic characterization uncovers novel biology.</title>
        <authorList>
            <person name="Wiegand S."/>
            <person name="Jogler M."/>
            <person name="Boedeker C."/>
            <person name="Pinto D."/>
            <person name="Vollmers J."/>
            <person name="Rivas-Marin E."/>
            <person name="Kohn T."/>
            <person name="Peeters S.H."/>
            <person name="Heuer A."/>
            <person name="Rast P."/>
            <person name="Oberbeckmann S."/>
            <person name="Bunk B."/>
            <person name="Jeske O."/>
            <person name="Meyerdierks A."/>
            <person name="Storesund J.E."/>
            <person name="Kallscheuer N."/>
            <person name="Luecker S."/>
            <person name="Lage O.M."/>
            <person name="Pohl T."/>
            <person name="Merkel B.J."/>
            <person name="Hornburger P."/>
            <person name="Mueller R.-W."/>
            <person name="Bruemmer F."/>
            <person name="Labrenz M."/>
            <person name="Spormann A.M."/>
            <person name="Op Den Camp H."/>
            <person name="Overmann J."/>
            <person name="Amann R."/>
            <person name="Jetten M.S.M."/>
            <person name="Mascher T."/>
            <person name="Medema M.H."/>
            <person name="Devos D.P."/>
            <person name="Kaster A.-K."/>
            <person name="Ovreas L."/>
            <person name="Rohde M."/>
            <person name="Galperin M.Y."/>
            <person name="Jogler C."/>
        </authorList>
    </citation>
    <scope>NUCLEOTIDE SEQUENCE [LARGE SCALE GENOMIC DNA]</scope>
    <source>
        <strain evidence="2 3">Q31b</strain>
    </source>
</reference>
<dbReference type="EMBL" id="SJPY01000002">
    <property type="protein sequence ID" value="TWU44033.1"/>
    <property type="molecule type" value="Genomic_DNA"/>
</dbReference>
<keyword evidence="3" id="KW-1185">Reference proteome</keyword>
<protein>
    <submittedName>
        <fullName evidence="2">Uncharacterized protein</fullName>
    </submittedName>
</protein>
<gene>
    <name evidence="2" type="ORF">Q31b_15680</name>
</gene>
<evidence type="ECO:0000313" key="2">
    <source>
        <dbReference type="EMBL" id="TWU44033.1"/>
    </source>
</evidence>
<keyword evidence="1" id="KW-0472">Membrane</keyword>
<accession>A0A5C6E309</accession>
<sequence length="98" mass="11106">MNTKYRHRYFLFGLLLVLFGVQFRMIDTFVLNESTTRTLARFKETSTASSGSMVDSIFLQVHPKPMKRVQPPRWIGLSMIALGAVISLHAVAVPSQNH</sequence>
<evidence type="ECO:0000256" key="1">
    <source>
        <dbReference type="SAM" id="Phobius"/>
    </source>
</evidence>
<comment type="caution">
    <text evidence="2">The sequence shown here is derived from an EMBL/GenBank/DDBJ whole genome shotgun (WGS) entry which is preliminary data.</text>
</comment>
<dbReference type="OrthoDB" id="289134at2"/>
<keyword evidence="1" id="KW-1133">Transmembrane helix</keyword>